<reference evidence="2" key="1">
    <citation type="journal article" date="2005" name="Environ. Microbiol.">
        <title>Genetic and functional properties of uncultivated thermophilic crenarchaeotes from a subsurface gold mine as revealed by analysis of genome fragments.</title>
        <authorList>
            <person name="Nunoura T."/>
            <person name="Hirayama H."/>
            <person name="Takami H."/>
            <person name="Oida H."/>
            <person name="Nishi S."/>
            <person name="Shimamura S."/>
            <person name="Suzuki Y."/>
            <person name="Inagaki F."/>
            <person name="Takai K."/>
            <person name="Nealson K.H."/>
            <person name="Horikoshi K."/>
        </authorList>
    </citation>
    <scope>NUCLEOTIDE SEQUENCE</scope>
</reference>
<dbReference type="EMBL" id="AP011748">
    <property type="protein sequence ID" value="BAL56456.1"/>
    <property type="molecule type" value="Genomic_DNA"/>
</dbReference>
<sequence length="1053" mass="119612">MQVIKALVIGLGSSGIEVCDKVIERVRWELGDVGRAPWIRFLGIETNQTVDTALRDLGDLLLVTIDANEYSALLNGHPAYNERLHLNQWADLDVLRQLPANAVTAGAGNIRMVGRLVFFYRYNDISQQISARLNHLRTLTVGEAMERRGPLLSGENPPLVFNDNSLRIFVVGTLCGGTCSGMVSDFGFLLQLLSNPNDCIIGMFTLPSPNLTAAIEPKAERFKKNAYTALVELNHYHLTHREGEPHIIFPDGRQVDLHGTPYDRPYLFFPRGISDEDIDSLHRMIADRIFLNIFATGTDSAHRDVDAPRGDRFRRAHVFLNVGISTMEYPAERIVAACTNRQLAYTLGQWNRRTLDEAKVRSRLSELGLEWEKLREWLLYFPQLEGGSIRNVANSRKDQIVRLAIADVPLARQQLNELRQAFANRGIIPVPPAQELYPGAVVSTCLQNRDYAFQQFQGAVRTLVGRDLVDYEVGPAALRDLMDRARERLTILGGQSNPDISTAAERVDRLLDRLERCQSSRKLLVTGLRGRELNRLQSEFRKALGEEIEQRLTVAVLIALRDQPHAQAGEQQGLISRLTREVDILQRRLNNLVARVARQRELFDRQDHLLSHQEPQVSGVVLFKRDPDGTVSEEYRKCLEEYGGQGYTWGQQRELLAREIISSWSSLIEHVVPQGRIQPGEDWLYLEFNPHVGSPFPPALLGPIIDCAQRPFLRVLRSDVFAKWREFFPGTHREQVREVVHSMHPSVTVDRSLAERGRSPIAVWRVIAIPSQGQHREDFLEAVQAVLPPNCEQVESPHLYRIIVLEEWHRWPLSGVREITMPPNGLCAARCNDFPNFHTRKDVAWTPLTDEEVQRIDEAYRLLVMGILCGYVIPRQGALEIERAQTLGEQRWRLPLSLSAAAYRIVIIGRDLDQQELNLVNTVLGQRVESKRSELGDVGFVRFLIDQLRRGCGSEIPDWRRQLSERAVVRHCLSDSQLRLALIQVQPLPEEVKKSLWKNAGDPKPKGGFYDKPGYYCTTCGGLIGETEDEAMQSGWCCYVNPDHCFYYPFLQA</sequence>
<evidence type="ECO:0000313" key="2">
    <source>
        <dbReference type="EMBL" id="BAL56456.1"/>
    </source>
</evidence>
<gene>
    <name evidence="2" type="ORF">HGMM_F38G10C06</name>
</gene>
<dbReference type="AlphaFoldDB" id="H5SJX0"/>
<accession>H5SJX0</accession>
<dbReference type="Pfam" id="PF13809">
    <property type="entry name" value="Tubulin_2"/>
    <property type="match status" value="1"/>
</dbReference>
<keyword evidence="1" id="KW-0175">Coiled coil</keyword>
<proteinExistence type="predicted"/>
<feature type="coiled-coil region" evidence="1">
    <location>
        <begin position="575"/>
        <end position="602"/>
    </location>
</feature>
<protein>
    <submittedName>
        <fullName evidence="2">Hypothetical conserved protein</fullName>
    </submittedName>
</protein>
<name>H5SJX0_9ZZZZ</name>
<dbReference type="InterPro" id="IPR036525">
    <property type="entry name" value="Tubulin/FtsZ_GTPase_sf"/>
</dbReference>
<dbReference type="Gene3D" id="3.40.50.1440">
    <property type="entry name" value="Tubulin/FtsZ, GTPase domain"/>
    <property type="match status" value="1"/>
</dbReference>
<organism evidence="2">
    <name type="scientific">uncultured prokaryote</name>
    <dbReference type="NCBI Taxonomy" id="198431"/>
    <lineage>
        <taxon>unclassified sequences</taxon>
        <taxon>environmental samples</taxon>
    </lineage>
</organism>
<evidence type="ECO:0000256" key="1">
    <source>
        <dbReference type="SAM" id="Coils"/>
    </source>
</evidence>
<reference evidence="2" key="2">
    <citation type="journal article" date="2012" name="PLoS ONE">
        <title>A Deeply Branching Thermophilic Bacterium with an Ancient Acetyl-CoA Pathway Dominates a Subsurface Ecosystem.</title>
        <authorList>
            <person name="Takami H."/>
            <person name="Noguchi H."/>
            <person name="Takaki Y."/>
            <person name="Uchiyama I."/>
            <person name="Toyoda A."/>
            <person name="Nishi S."/>
            <person name="Chee G.-J."/>
            <person name="Arai W."/>
            <person name="Nunoura T."/>
            <person name="Itoh T."/>
            <person name="Hattori M."/>
            <person name="Takai K."/>
        </authorList>
    </citation>
    <scope>NUCLEOTIDE SEQUENCE</scope>
</reference>
<dbReference type="InterPro" id="IPR025904">
    <property type="entry name" value="Tubulin-like"/>
</dbReference>